<dbReference type="PANTHER" id="PTHR46579">
    <property type="entry name" value="F5/8 TYPE C DOMAIN-CONTAINING PROTEIN-RELATED"/>
    <property type="match status" value="1"/>
</dbReference>
<protein>
    <recommendedName>
        <fullName evidence="4">Transposase family Tnp2 protein</fullName>
    </recommendedName>
</protein>
<dbReference type="Proteomes" id="UP001219525">
    <property type="component" value="Unassembled WGS sequence"/>
</dbReference>
<reference evidence="2" key="1">
    <citation type="submission" date="2023-03" db="EMBL/GenBank/DDBJ databases">
        <title>Massive genome expansion in bonnet fungi (Mycena s.s.) driven by repeated elements and novel gene families across ecological guilds.</title>
        <authorList>
            <consortium name="Lawrence Berkeley National Laboratory"/>
            <person name="Harder C.B."/>
            <person name="Miyauchi S."/>
            <person name="Viragh M."/>
            <person name="Kuo A."/>
            <person name="Thoen E."/>
            <person name="Andreopoulos B."/>
            <person name="Lu D."/>
            <person name="Skrede I."/>
            <person name="Drula E."/>
            <person name="Henrissat B."/>
            <person name="Morin E."/>
            <person name="Kohler A."/>
            <person name="Barry K."/>
            <person name="LaButti K."/>
            <person name="Morin E."/>
            <person name="Salamov A."/>
            <person name="Lipzen A."/>
            <person name="Mereny Z."/>
            <person name="Hegedus B."/>
            <person name="Baldrian P."/>
            <person name="Stursova M."/>
            <person name="Weitz H."/>
            <person name="Taylor A."/>
            <person name="Grigoriev I.V."/>
            <person name="Nagy L.G."/>
            <person name="Martin F."/>
            <person name="Kauserud H."/>
        </authorList>
    </citation>
    <scope>NUCLEOTIDE SEQUENCE</scope>
    <source>
        <strain evidence="2">9144</strain>
    </source>
</reference>
<evidence type="ECO:0008006" key="4">
    <source>
        <dbReference type="Google" id="ProtNLM"/>
    </source>
</evidence>
<dbReference type="PANTHER" id="PTHR46579:SF1">
    <property type="entry name" value="F5_8 TYPE C DOMAIN-CONTAINING PROTEIN"/>
    <property type="match status" value="1"/>
</dbReference>
<dbReference type="EMBL" id="JARJCW010000038">
    <property type="protein sequence ID" value="KAJ7206860.1"/>
    <property type="molecule type" value="Genomic_DNA"/>
</dbReference>
<sequence>MDVNSNSDAAESYDAPVAASVPKDDWDGFDELLDQDDVMTPKEREEWLEEMLGPDGEDMVRDWMGDAAATELWKNRNDILSEEDRDTIRAFVLKIISNMSRTSFEMMRHAFSHKLEISSHYVMIHRVAMLSGIVLEWYDCCVQSCIAYTGGYAELDSCPHCQEARRSVAGRPRRQFCYLPLIPRLQGLFQDVEMIRKLRYRHNFEQKDGVVSDVFDTQHYRDLCQTRVEIDGNPEPYNYFSGIDDIALGFASDSYLLFDRRRSGPSAHHSFVVPLVREQVALAKGIQTYHALFAGDFSLRAFIILEMGDIIAIEKVLNIKGHNGYSPCRSCQIKGSRNITGGDTIYYVPLAQPLENGKEPGTWDPRNLPYRSHSDFEEIAVRLERETVKAQKENLMFNHGLKGLPIFHRVRSLNHACSYPWDLMHLLFENVGPNLVKLWTGTFKGLDQGNGNYEIDAEVWKEIWEETAAAMKTIPSAFIRSLAGGSSKFIAEAWCFWFAYMAPGLLRGRFADSKYHRHACQFSEIIQTCLKFALTVAEIDELEEKIVDWVEKYEDTAKPGFPPAHGMLHIADDIRFCGPSWVTWTFYMERYCGFLKHGLSSKRYPGSNLNNRILNFAYLEQLRVRYDLSEELSMFEKRGKPEMCPGLSAKKALLLLPALMPRWGNLKIVDGDSIRAAWTTLMRGEDDRDRTFVRFVKQARHGSQWVPQDSFGRLEDLLVCKLPVSKTLATLSGKMCLFAVITPCATGGRDAAEKIVAYSHMHQSLVVDLQAISAAVGRIQTRDQWVIIDRSAGLVKPEMVPSAQDVDEAEELE</sequence>
<name>A0AAD6V9W7_9AGAR</name>
<proteinExistence type="predicted"/>
<evidence type="ECO:0000313" key="3">
    <source>
        <dbReference type="Proteomes" id="UP001219525"/>
    </source>
</evidence>
<evidence type="ECO:0000313" key="2">
    <source>
        <dbReference type="EMBL" id="KAJ7206860.1"/>
    </source>
</evidence>
<evidence type="ECO:0000256" key="1">
    <source>
        <dbReference type="SAM" id="MobiDB-lite"/>
    </source>
</evidence>
<keyword evidence="3" id="KW-1185">Reference proteome</keyword>
<accession>A0AAD6V9W7</accession>
<feature type="region of interest" description="Disordered" evidence="1">
    <location>
        <begin position="1"/>
        <end position="24"/>
    </location>
</feature>
<comment type="caution">
    <text evidence="2">The sequence shown here is derived from an EMBL/GenBank/DDBJ whole genome shotgun (WGS) entry which is preliminary data.</text>
</comment>
<gene>
    <name evidence="2" type="ORF">GGX14DRAFT_567951</name>
</gene>
<organism evidence="2 3">
    <name type="scientific">Mycena pura</name>
    <dbReference type="NCBI Taxonomy" id="153505"/>
    <lineage>
        <taxon>Eukaryota</taxon>
        <taxon>Fungi</taxon>
        <taxon>Dikarya</taxon>
        <taxon>Basidiomycota</taxon>
        <taxon>Agaricomycotina</taxon>
        <taxon>Agaricomycetes</taxon>
        <taxon>Agaricomycetidae</taxon>
        <taxon>Agaricales</taxon>
        <taxon>Marasmiineae</taxon>
        <taxon>Mycenaceae</taxon>
        <taxon>Mycena</taxon>
    </lineage>
</organism>
<dbReference type="AlphaFoldDB" id="A0AAD6V9W7"/>